<dbReference type="EMBL" id="CP000251">
    <property type="protein sequence ID" value="ABC81569.1"/>
    <property type="molecule type" value="Genomic_DNA"/>
</dbReference>
<proteinExistence type="predicted"/>
<dbReference type="AlphaFoldDB" id="Q2IIT8"/>
<dbReference type="STRING" id="290397.Adeh_1796"/>
<sequence>MAAGPLELEAPPDVGLLADSAEALEAGRVPAEVALEELLHLLEQRPAVARELRRRRALRRVAELLASGEYPSVRAAAPRVAREVGSQPETIRWWWAEAR</sequence>
<evidence type="ECO:0000313" key="1">
    <source>
        <dbReference type="EMBL" id="ABC81569.1"/>
    </source>
</evidence>
<accession>Q2IIT8</accession>
<protein>
    <submittedName>
        <fullName evidence="1">Uncharacterized protein</fullName>
    </submittedName>
</protein>
<dbReference type="RefSeq" id="WP_011420852.1">
    <property type="nucleotide sequence ID" value="NC_007760.1"/>
</dbReference>
<dbReference type="HOGENOM" id="CLU_2314271_0_0_7"/>
<dbReference type="KEGG" id="ade:Adeh_1796"/>
<gene>
    <name evidence="1" type="ordered locus">Adeh_1796</name>
</gene>
<evidence type="ECO:0000313" key="2">
    <source>
        <dbReference type="Proteomes" id="UP000001935"/>
    </source>
</evidence>
<reference evidence="1 2" key="1">
    <citation type="submission" date="2006-01" db="EMBL/GenBank/DDBJ databases">
        <title>Complete sequence of Anaeromyxobacter dehalogenans 2CP-C.</title>
        <authorList>
            <consortium name="US DOE Joint Genome Institute"/>
            <person name="Copeland A."/>
            <person name="Lucas S."/>
            <person name="Lapidus A."/>
            <person name="Barry K."/>
            <person name="Detter J.C."/>
            <person name="Glavina T."/>
            <person name="Hammon N."/>
            <person name="Israni S."/>
            <person name="Pitluck S."/>
            <person name="Brettin T."/>
            <person name="Bruce D."/>
            <person name="Han C."/>
            <person name="Tapia R."/>
            <person name="Gilna P."/>
            <person name="Kiss H."/>
            <person name="Schmutz J."/>
            <person name="Larimer F."/>
            <person name="Land M."/>
            <person name="Kyrpides N."/>
            <person name="Anderson I."/>
            <person name="Sanford R.A."/>
            <person name="Ritalahti K.M."/>
            <person name="Thomas H.S."/>
            <person name="Kirby J.R."/>
            <person name="Zhulin I.B."/>
            <person name="Loeffler F.E."/>
            <person name="Richardson P."/>
        </authorList>
    </citation>
    <scope>NUCLEOTIDE SEQUENCE [LARGE SCALE GENOMIC DNA]</scope>
    <source>
        <strain evidence="1 2">2CP-C</strain>
    </source>
</reference>
<organism evidence="1 2">
    <name type="scientific">Anaeromyxobacter dehalogenans (strain 2CP-C)</name>
    <dbReference type="NCBI Taxonomy" id="290397"/>
    <lineage>
        <taxon>Bacteria</taxon>
        <taxon>Pseudomonadati</taxon>
        <taxon>Myxococcota</taxon>
        <taxon>Myxococcia</taxon>
        <taxon>Myxococcales</taxon>
        <taxon>Cystobacterineae</taxon>
        <taxon>Anaeromyxobacteraceae</taxon>
        <taxon>Anaeromyxobacter</taxon>
    </lineage>
</organism>
<dbReference type="Proteomes" id="UP000001935">
    <property type="component" value="Chromosome"/>
</dbReference>
<name>Q2IIT8_ANADE</name>